<evidence type="ECO:0000313" key="7">
    <source>
        <dbReference type="EMBL" id="MBD8526728.1"/>
    </source>
</evidence>
<dbReference type="Pfam" id="PF00892">
    <property type="entry name" value="EamA"/>
    <property type="match status" value="2"/>
</dbReference>
<dbReference type="InterPro" id="IPR050638">
    <property type="entry name" value="AA-Vitamin_Transporters"/>
</dbReference>
<feature type="transmembrane region" description="Helical" evidence="5">
    <location>
        <begin position="276"/>
        <end position="294"/>
    </location>
</feature>
<feature type="domain" description="EamA" evidence="6">
    <location>
        <begin position="28"/>
        <end position="150"/>
    </location>
</feature>
<accession>A0AAW3ZKR9</accession>
<feature type="transmembrane region" description="Helical" evidence="5">
    <location>
        <begin position="162"/>
        <end position="181"/>
    </location>
</feature>
<dbReference type="PANTHER" id="PTHR32322:SF9">
    <property type="entry name" value="AMINO-ACID METABOLITE EFFLUX PUMP-RELATED"/>
    <property type="match status" value="1"/>
</dbReference>
<dbReference type="InterPro" id="IPR000620">
    <property type="entry name" value="EamA_dom"/>
</dbReference>
<feature type="transmembrane region" description="Helical" evidence="5">
    <location>
        <begin position="106"/>
        <end position="128"/>
    </location>
</feature>
<evidence type="ECO:0000256" key="5">
    <source>
        <dbReference type="SAM" id="Phobius"/>
    </source>
</evidence>
<feature type="domain" description="EamA" evidence="6">
    <location>
        <begin position="162"/>
        <end position="293"/>
    </location>
</feature>
<name>A0AAW3ZKR9_9GAMM</name>
<gene>
    <name evidence="7" type="ORF">IFO71_13375</name>
</gene>
<dbReference type="PANTHER" id="PTHR32322">
    <property type="entry name" value="INNER MEMBRANE TRANSPORTER"/>
    <property type="match status" value="1"/>
</dbReference>
<dbReference type="SUPFAM" id="SSF103481">
    <property type="entry name" value="Multidrug resistance efflux transporter EmrE"/>
    <property type="match status" value="2"/>
</dbReference>
<dbReference type="Proteomes" id="UP000613768">
    <property type="component" value="Unassembled WGS sequence"/>
</dbReference>
<feature type="transmembrane region" description="Helical" evidence="5">
    <location>
        <begin position="220"/>
        <end position="241"/>
    </location>
</feature>
<reference evidence="7 8" key="1">
    <citation type="submission" date="2020-09" db="EMBL/GenBank/DDBJ databases">
        <title>Pseudoxanthomonas sp. CAU 1598 isolated from sand of Yaerae Beach.</title>
        <authorList>
            <person name="Kim W."/>
        </authorList>
    </citation>
    <scope>NUCLEOTIDE SEQUENCE [LARGE SCALE GENOMIC DNA]</scope>
    <source>
        <strain evidence="7 8">CAU 1598</strain>
    </source>
</reference>
<comment type="caution">
    <text evidence="7">The sequence shown here is derived from an EMBL/GenBank/DDBJ whole genome shotgun (WGS) entry which is preliminary data.</text>
</comment>
<organism evidence="7 8">
    <name type="scientific">Pseudomarimonas arenosa</name>
    <dbReference type="NCBI Taxonomy" id="2774145"/>
    <lineage>
        <taxon>Bacteria</taxon>
        <taxon>Pseudomonadati</taxon>
        <taxon>Pseudomonadota</taxon>
        <taxon>Gammaproteobacteria</taxon>
        <taxon>Lysobacterales</taxon>
        <taxon>Lysobacteraceae</taxon>
        <taxon>Pseudomarimonas</taxon>
    </lineage>
</organism>
<evidence type="ECO:0000259" key="6">
    <source>
        <dbReference type="Pfam" id="PF00892"/>
    </source>
</evidence>
<dbReference type="GO" id="GO:0016020">
    <property type="term" value="C:membrane"/>
    <property type="evidence" value="ECO:0007669"/>
    <property type="project" value="UniProtKB-SubCell"/>
</dbReference>
<evidence type="ECO:0000256" key="2">
    <source>
        <dbReference type="ARBA" id="ARBA00022692"/>
    </source>
</evidence>
<keyword evidence="3 5" id="KW-1133">Transmembrane helix</keyword>
<keyword evidence="8" id="KW-1185">Reference proteome</keyword>
<evidence type="ECO:0000256" key="4">
    <source>
        <dbReference type="ARBA" id="ARBA00023136"/>
    </source>
</evidence>
<dbReference type="EMBL" id="JACYTR010000029">
    <property type="protein sequence ID" value="MBD8526728.1"/>
    <property type="molecule type" value="Genomic_DNA"/>
</dbReference>
<feature type="transmembrane region" description="Helical" evidence="5">
    <location>
        <begin position="49"/>
        <end position="68"/>
    </location>
</feature>
<feature type="transmembrane region" description="Helical" evidence="5">
    <location>
        <begin position="137"/>
        <end position="156"/>
    </location>
</feature>
<dbReference type="Gene3D" id="1.10.3730.20">
    <property type="match status" value="1"/>
</dbReference>
<evidence type="ECO:0000313" key="8">
    <source>
        <dbReference type="Proteomes" id="UP000613768"/>
    </source>
</evidence>
<feature type="transmembrane region" description="Helical" evidence="5">
    <location>
        <begin position="193"/>
        <end position="214"/>
    </location>
</feature>
<evidence type="ECO:0000256" key="1">
    <source>
        <dbReference type="ARBA" id="ARBA00004141"/>
    </source>
</evidence>
<feature type="transmembrane region" description="Helical" evidence="5">
    <location>
        <begin position="80"/>
        <end position="100"/>
    </location>
</feature>
<sequence length="297" mass="31516">MSNPQVLATELPVESSRDWRTPIELTILGAIWGASFMFMRVSAPEFGPFALVEMRLGLGALVLLPFLWRERQHFPLNRWPILALIGAINSAVPFILFAWAAERAPAGIGAICNAMTVLFTALVASAFFGERIGTRRGIALVVGFVGVLVLASAKVAGASVGWAVAAGTLAALLYGFGANMVRKYLTGTPPAAVAASTLGCAALLVMPLAVTHWPESSPSTYAWFSAALLGVLCTGIAFVMFYQLIKRVGASRAVIVTYVVPLFGVFWAWLLLGEPVTWTMAVAGGLIVGSVAMSQKR</sequence>
<keyword evidence="4 5" id="KW-0472">Membrane</keyword>
<proteinExistence type="predicted"/>
<keyword evidence="2 5" id="KW-0812">Transmembrane</keyword>
<evidence type="ECO:0000256" key="3">
    <source>
        <dbReference type="ARBA" id="ARBA00022989"/>
    </source>
</evidence>
<feature type="transmembrane region" description="Helical" evidence="5">
    <location>
        <begin position="253"/>
        <end position="270"/>
    </location>
</feature>
<protein>
    <submittedName>
        <fullName evidence="7">EamA family transporter</fullName>
    </submittedName>
</protein>
<dbReference type="AlphaFoldDB" id="A0AAW3ZKR9"/>
<comment type="subcellular location">
    <subcellularLocation>
        <location evidence="1">Membrane</location>
        <topology evidence="1">Multi-pass membrane protein</topology>
    </subcellularLocation>
</comment>
<dbReference type="InterPro" id="IPR037185">
    <property type="entry name" value="EmrE-like"/>
</dbReference>